<feature type="transmembrane region" description="Helical" evidence="7">
    <location>
        <begin position="254"/>
        <end position="270"/>
    </location>
</feature>
<feature type="transmembrane region" description="Helical" evidence="7">
    <location>
        <begin position="191"/>
        <end position="215"/>
    </location>
</feature>
<keyword evidence="3" id="KW-1003">Cell membrane</keyword>
<feature type="transmembrane region" description="Helical" evidence="7">
    <location>
        <begin position="342"/>
        <end position="363"/>
    </location>
</feature>
<keyword evidence="5 7" id="KW-1133">Transmembrane helix</keyword>
<evidence type="ECO:0000256" key="4">
    <source>
        <dbReference type="ARBA" id="ARBA00022692"/>
    </source>
</evidence>
<feature type="transmembrane region" description="Helical" evidence="7">
    <location>
        <begin position="89"/>
        <end position="111"/>
    </location>
</feature>
<dbReference type="AlphaFoldDB" id="A0A845U7T3"/>
<proteinExistence type="inferred from homology"/>
<dbReference type="CDD" id="cd13128">
    <property type="entry name" value="MATE_Wzx_like"/>
    <property type="match status" value="1"/>
</dbReference>
<feature type="transmembrane region" description="Helical" evidence="7">
    <location>
        <begin position="48"/>
        <end position="69"/>
    </location>
</feature>
<evidence type="ECO:0000256" key="6">
    <source>
        <dbReference type="ARBA" id="ARBA00023136"/>
    </source>
</evidence>
<feature type="transmembrane region" description="Helical" evidence="7">
    <location>
        <begin position="309"/>
        <end position="330"/>
    </location>
</feature>
<dbReference type="EMBL" id="WNJL01000022">
    <property type="protein sequence ID" value="NDU41901.1"/>
    <property type="molecule type" value="Genomic_DNA"/>
</dbReference>
<dbReference type="PANTHER" id="PTHR30250">
    <property type="entry name" value="PST FAMILY PREDICTED COLANIC ACID TRANSPORTER"/>
    <property type="match status" value="1"/>
</dbReference>
<reference evidence="8" key="1">
    <citation type="submission" date="2019-11" db="EMBL/GenBank/DDBJ databases">
        <title>Acidithiobacillus ferrianus sp. nov.: a facultatively anaerobic and extremely acidophilic chemolithoautotroph.</title>
        <authorList>
            <person name="Norris P.R."/>
            <person name="Falagan C."/>
            <person name="Moya-Beltran A."/>
            <person name="Castro M."/>
            <person name="Quatrini R."/>
            <person name="Johnson D.B."/>
        </authorList>
    </citation>
    <scope>NUCLEOTIDE SEQUENCE [LARGE SCALE GENOMIC DNA]</scope>
    <source>
        <strain evidence="8">MG</strain>
    </source>
</reference>
<evidence type="ECO:0000256" key="7">
    <source>
        <dbReference type="SAM" id="Phobius"/>
    </source>
</evidence>
<organism evidence="8">
    <name type="scientific">Acidithiobacillus ferrianus</name>
    <dbReference type="NCBI Taxonomy" id="2678518"/>
    <lineage>
        <taxon>Bacteria</taxon>
        <taxon>Pseudomonadati</taxon>
        <taxon>Pseudomonadota</taxon>
        <taxon>Acidithiobacillia</taxon>
        <taxon>Acidithiobacillales</taxon>
        <taxon>Acidithiobacillaceae</taxon>
        <taxon>Acidithiobacillus</taxon>
    </lineage>
</organism>
<comment type="subcellular location">
    <subcellularLocation>
        <location evidence="1">Cell membrane</location>
        <topology evidence="1">Multi-pass membrane protein</topology>
    </subcellularLocation>
</comment>
<dbReference type="GO" id="GO:0005886">
    <property type="term" value="C:plasma membrane"/>
    <property type="evidence" value="ECO:0007669"/>
    <property type="project" value="UniProtKB-SubCell"/>
</dbReference>
<feature type="transmembrane region" description="Helical" evidence="7">
    <location>
        <begin position="163"/>
        <end position="185"/>
    </location>
</feature>
<keyword evidence="4 7" id="KW-0812">Transmembrane</keyword>
<name>A0A845U7T3_9PROT</name>
<protein>
    <submittedName>
        <fullName evidence="8">Oligosaccharide flippase family protein</fullName>
    </submittedName>
</protein>
<feature type="transmembrane region" description="Helical" evidence="7">
    <location>
        <begin position="455"/>
        <end position="475"/>
    </location>
</feature>
<feature type="transmembrane region" description="Helical" evidence="7">
    <location>
        <begin position="20"/>
        <end position="42"/>
    </location>
</feature>
<dbReference type="Pfam" id="PF13440">
    <property type="entry name" value="Polysacc_synt_3"/>
    <property type="match status" value="1"/>
</dbReference>
<dbReference type="PANTHER" id="PTHR30250:SF10">
    <property type="entry name" value="LIPOPOLYSACCHARIDE BIOSYNTHESIS PROTEIN WZXC"/>
    <property type="match status" value="1"/>
</dbReference>
<feature type="transmembrane region" description="Helical" evidence="7">
    <location>
        <begin position="427"/>
        <end position="449"/>
    </location>
</feature>
<evidence type="ECO:0000256" key="5">
    <source>
        <dbReference type="ARBA" id="ARBA00022989"/>
    </source>
</evidence>
<keyword evidence="6 7" id="KW-0472">Membrane</keyword>
<gene>
    <name evidence="8" type="ORF">GL267_04350</name>
</gene>
<dbReference type="InterPro" id="IPR050833">
    <property type="entry name" value="Poly_Biosynth_Transport"/>
</dbReference>
<dbReference type="RefSeq" id="WP_163096910.1">
    <property type="nucleotide sequence ID" value="NZ_CP127523.1"/>
</dbReference>
<evidence type="ECO:0000313" key="8">
    <source>
        <dbReference type="EMBL" id="NDU41901.1"/>
    </source>
</evidence>
<evidence type="ECO:0000256" key="1">
    <source>
        <dbReference type="ARBA" id="ARBA00004651"/>
    </source>
</evidence>
<feature type="transmembrane region" description="Helical" evidence="7">
    <location>
        <begin position="227"/>
        <end position="248"/>
    </location>
</feature>
<comment type="similarity">
    <text evidence="2">Belongs to the polysaccharide synthase family.</text>
</comment>
<feature type="transmembrane region" description="Helical" evidence="7">
    <location>
        <begin position="131"/>
        <end position="151"/>
    </location>
</feature>
<sequence length="497" mass="54621">MPAKNVSGGAMSGSTKKNTIYNLAGSLFPVVVSLVTVPLYLHKIGVDRYGVLALVWMFLGYFGVFDLGLSRAAANQIAKTDKQEDVRAVFWTALYLNGCIGLLGGVALYFIGELVFQYVFKMPSGMRTSVISVMPWLAFAVPLATISGVFTGTMEGRERFLSLNILQVMGTFLLQVVPLGVAYLYGPKLLWLIPAAIIVRAVSLIPLIYFTLKIVGSWRPRLLDPRWAKVLFGYGAWISISNLIVPFFSTLDKFMIGGIIGAAGVSYYTVPERLARQTSVFPGALTRTLFPQLSAGEESEARQKAERSLNVLIGVVTPVIVILMVGMHPFLDLWVGEKFATIAAPIGTVIATTIWLNGLAYVPSTFLQARGRPDLTARFHLIEIIPHIVFLWFALHWFGLMGGAMALVVVTLLDTGLLFWGSRLELWSTWAFIQGVIWVLLGCALGLSFSKFAVIWYLSASILVVGVSLWGLYIAPDIRSIAYRAYAHGRSLFGRML</sequence>
<comment type="caution">
    <text evidence="8">The sequence shown here is derived from an EMBL/GenBank/DDBJ whole genome shotgun (WGS) entry which is preliminary data.</text>
</comment>
<evidence type="ECO:0000256" key="3">
    <source>
        <dbReference type="ARBA" id="ARBA00022475"/>
    </source>
</evidence>
<accession>A0A845U7T3</accession>
<evidence type="ECO:0000256" key="2">
    <source>
        <dbReference type="ARBA" id="ARBA00007430"/>
    </source>
</evidence>